<organism evidence="2 3">
    <name type="scientific">Fusarium oxysporum f. sp. cubense</name>
    <dbReference type="NCBI Taxonomy" id="61366"/>
    <lineage>
        <taxon>Eukaryota</taxon>
        <taxon>Fungi</taxon>
        <taxon>Dikarya</taxon>
        <taxon>Ascomycota</taxon>
        <taxon>Pezizomycotina</taxon>
        <taxon>Sordariomycetes</taxon>
        <taxon>Hypocreomycetidae</taxon>
        <taxon>Hypocreales</taxon>
        <taxon>Nectriaceae</taxon>
        <taxon>Fusarium</taxon>
        <taxon>Fusarium oxysporum species complex</taxon>
    </lineage>
</organism>
<dbReference type="InterPro" id="IPR011059">
    <property type="entry name" value="Metal-dep_hydrolase_composite"/>
</dbReference>
<name>A0A559KQH6_FUSOC</name>
<dbReference type="SUPFAM" id="SSF51338">
    <property type="entry name" value="Composite domain of metallo-dependent hydrolases"/>
    <property type="match status" value="1"/>
</dbReference>
<evidence type="ECO:0000259" key="1">
    <source>
        <dbReference type="Pfam" id="PF01979"/>
    </source>
</evidence>
<gene>
    <name evidence="2" type="ORF">Focb16_v012984</name>
</gene>
<proteinExistence type="predicted"/>
<dbReference type="SUPFAM" id="SSF51556">
    <property type="entry name" value="Metallo-dependent hydrolases"/>
    <property type="match status" value="1"/>
</dbReference>
<sequence length="361" mass="39441">MTAITSVTKPQSQPQSILINPVEGRVIENTNITVSGGIFMEVSVGQPPHDGIQSVDLGGKYVCPGLIDDHVHVTATTGEVDLKSTCKNIPALMNNFRTTFLAREMLQRGFTTARDCGGADGSLKDAIDEWFIAGHALSQTGGHGDQRATFSDEDPTTKCCAGHRSDEIRKSADFIKVMSGGGVASRLNNLAHPQFLDEELSAMVHTTASYDTYVTAHAYTIRAMRHMINNGVLGIEHGNFLDEDLAELMAAKGIYLTPTLVTHDAIATPPYDQFLNEDCSKKKCSRSRLGLERSESCLRSWRDDMFRLRSHCWDASVPTKRVYNPISSAASVGNSSQCHHKLCQNDASRGSDWSDKEGLYG</sequence>
<dbReference type="GO" id="GO:0016810">
    <property type="term" value="F:hydrolase activity, acting on carbon-nitrogen (but not peptide) bonds"/>
    <property type="evidence" value="ECO:0007669"/>
    <property type="project" value="InterPro"/>
</dbReference>
<reference evidence="2 3" key="1">
    <citation type="journal article" date="2019" name="Microbiol. Resour. Announc.">
        <title>High-quality draft genome sequence of Fusarium oxysporum f. sp. cubense strain 160527, a causal agent of Panama disease.</title>
        <authorList>
            <person name="Asai S."/>
            <person name="Ayukawa Y."/>
            <person name="Gan P."/>
            <person name="Masuda S."/>
            <person name="Komatsu K."/>
            <person name="Shirasu K."/>
            <person name="Arie T."/>
        </authorList>
    </citation>
    <scope>NUCLEOTIDE SEQUENCE [LARGE SCALE GENOMIC DNA]</scope>
    <source>
        <strain evidence="2 3">160527</strain>
    </source>
</reference>
<evidence type="ECO:0000313" key="2">
    <source>
        <dbReference type="EMBL" id="TVY61893.1"/>
    </source>
</evidence>
<dbReference type="InterPro" id="IPR006680">
    <property type="entry name" value="Amidohydro-rel"/>
</dbReference>
<dbReference type="EMBL" id="SRMI01000011">
    <property type="protein sequence ID" value="TVY61893.1"/>
    <property type="molecule type" value="Genomic_DNA"/>
</dbReference>
<feature type="domain" description="Amidohydrolase-related" evidence="1">
    <location>
        <begin position="61"/>
        <end position="260"/>
    </location>
</feature>
<dbReference type="Gene3D" id="2.30.40.10">
    <property type="entry name" value="Urease, subunit C, domain 1"/>
    <property type="match status" value="1"/>
</dbReference>
<dbReference type="PANTHER" id="PTHR43135:SF3">
    <property type="entry name" value="ALPHA-D-RIBOSE 1-METHYLPHOSPHONATE 5-TRIPHOSPHATE DIPHOSPHATASE"/>
    <property type="match status" value="1"/>
</dbReference>
<protein>
    <recommendedName>
        <fullName evidence="1">Amidohydrolase-related domain-containing protein</fullName>
    </recommendedName>
</protein>
<dbReference type="AlphaFoldDB" id="A0A559KQH6"/>
<dbReference type="Pfam" id="PF01979">
    <property type="entry name" value="Amidohydro_1"/>
    <property type="match status" value="1"/>
</dbReference>
<dbReference type="InterPro" id="IPR051781">
    <property type="entry name" value="Metallo-dep_Hydrolase"/>
</dbReference>
<evidence type="ECO:0000313" key="3">
    <source>
        <dbReference type="Proteomes" id="UP000320707"/>
    </source>
</evidence>
<dbReference type="PANTHER" id="PTHR43135">
    <property type="entry name" value="ALPHA-D-RIBOSE 1-METHYLPHOSPHONATE 5-TRIPHOSPHATE DIPHOSPHATASE"/>
    <property type="match status" value="1"/>
</dbReference>
<accession>A0A559KQH6</accession>
<dbReference type="Gene3D" id="3.20.20.140">
    <property type="entry name" value="Metal-dependent hydrolases"/>
    <property type="match status" value="1"/>
</dbReference>
<comment type="caution">
    <text evidence="2">The sequence shown here is derived from an EMBL/GenBank/DDBJ whole genome shotgun (WGS) entry which is preliminary data.</text>
</comment>
<dbReference type="InterPro" id="IPR032466">
    <property type="entry name" value="Metal_Hydrolase"/>
</dbReference>
<dbReference type="Proteomes" id="UP000320707">
    <property type="component" value="Unassembled WGS sequence"/>
</dbReference>